<sequence>MPLLEIYDADRELFPVRGFPTQYYPPD</sequence>
<dbReference type="AlphaFoldDB" id="E6QER3"/>
<evidence type="ECO:0000313" key="1">
    <source>
        <dbReference type="EMBL" id="CBI05689.1"/>
    </source>
</evidence>
<reference evidence="1" key="1">
    <citation type="submission" date="2009-10" db="EMBL/GenBank/DDBJ databases">
        <title>Diversity of trophic interactions inside an arsenic-rich microbial ecosystem.</title>
        <authorList>
            <person name="Bertin P.N."/>
            <person name="Heinrich-Salmeron A."/>
            <person name="Pelletier E."/>
            <person name="Goulhen-Chollet F."/>
            <person name="Arsene-Ploetze F."/>
            <person name="Gallien S."/>
            <person name="Calteau A."/>
            <person name="Vallenet D."/>
            <person name="Casiot C."/>
            <person name="Chane-Woon-Ming B."/>
            <person name="Giloteaux L."/>
            <person name="Barakat M."/>
            <person name="Bonnefoy V."/>
            <person name="Bruneel O."/>
            <person name="Chandler M."/>
            <person name="Cleiss J."/>
            <person name="Duran R."/>
            <person name="Elbaz-Poulichet F."/>
            <person name="Fonknechten N."/>
            <person name="Lauga B."/>
            <person name="Mornico D."/>
            <person name="Ortet P."/>
            <person name="Schaeffer C."/>
            <person name="Siguier P."/>
            <person name="Alexander Thil Smith A."/>
            <person name="Van Dorsselaer A."/>
            <person name="Weissenbach J."/>
            <person name="Medigue C."/>
            <person name="Le Paslier D."/>
        </authorList>
    </citation>
    <scope>NUCLEOTIDE SEQUENCE</scope>
</reference>
<organism evidence="1">
    <name type="scientific">mine drainage metagenome</name>
    <dbReference type="NCBI Taxonomy" id="410659"/>
    <lineage>
        <taxon>unclassified sequences</taxon>
        <taxon>metagenomes</taxon>
        <taxon>ecological metagenomes</taxon>
    </lineage>
</organism>
<proteinExistence type="predicted"/>
<name>E6QER3_9ZZZZ</name>
<keyword evidence="1" id="KW-0808">Transferase</keyword>
<dbReference type="GO" id="GO:0008878">
    <property type="term" value="F:glucose-1-phosphate adenylyltransferase activity"/>
    <property type="evidence" value="ECO:0007669"/>
    <property type="project" value="UniProtKB-EC"/>
</dbReference>
<dbReference type="EMBL" id="CABP01000131">
    <property type="protein sequence ID" value="CBI05689.1"/>
    <property type="molecule type" value="Genomic_DNA"/>
</dbReference>
<keyword evidence="1" id="KW-0548">Nucleotidyltransferase</keyword>
<comment type="caution">
    <text evidence="1">The sequence shown here is derived from an EMBL/GenBank/DDBJ whole genome shotgun (WGS) entry which is preliminary data.</text>
</comment>
<dbReference type="EC" id="2.7.7.27" evidence="1"/>
<accession>E6QER3</accession>
<gene>
    <name evidence="1" type="ORF">CARN5_0805</name>
</gene>
<protein>
    <submittedName>
        <fullName evidence="1">Glucose-1-phosphate adenylyltransferase (ADP-glucose synthase) (ADP-glucose pyrophosphorylase) (ADPGlc PPase)</fullName>
        <ecNumber evidence="1">2.7.7.27</ecNumber>
    </submittedName>
</protein>